<dbReference type="GO" id="GO:0016787">
    <property type="term" value="F:hydrolase activity"/>
    <property type="evidence" value="ECO:0007669"/>
    <property type="project" value="UniProtKB-KW"/>
</dbReference>
<name>A0A1H7B3F0_9BACT</name>
<proteinExistence type="predicted"/>
<keyword evidence="1" id="KW-0812">Transmembrane</keyword>
<dbReference type="GO" id="GO:0016020">
    <property type="term" value="C:membrane"/>
    <property type="evidence" value="ECO:0007669"/>
    <property type="project" value="TreeGrafter"/>
</dbReference>
<dbReference type="GO" id="GO:0016747">
    <property type="term" value="F:acyltransferase activity, transferring groups other than amino-acyl groups"/>
    <property type="evidence" value="ECO:0007669"/>
    <property type="project" value="InterPro"/>
</dbReference>
<dbReference type="PANTHER" id="PTHR23028:SF131">
    <property type="entry name" value="BLR2367 PROTEIN"/>
    <property type="match status" value="1"/>
</dbReference>
<dbReference type="InterPro" id="IPR050879">
    <property type="entry name" value="Acyltransferase_3"/>
</dbReference>
<protein>
    <submittedName>
        <fullName evidence="3">Peptidoglycan/LPS O-acetylase OafA/YrhL, contains acyltransferase and SGNH-hydrolase domains</fullName>
    </submittedName>
</protein>
<feature type="transmembrane region" description="Helical" evidence="1">
    <location>
        <begin position="278"/>
        <end position="303"/>
    </location>
</feature>
<dbReference type="Proteomes" id="UP000199532">
    <property type="component" value="Unassembled WGS sequence"/>
</dbReference>
<keyword evidence="4" id="KW-1185">Reference proteome</keyword>
<feature type="transmembrane region" description="Helical" evidence="1">
    <location>
        <begin position="309"/>
        <end position="333"/>
    </location>
</feature>
<evidence type="ECO:0000313" key="3">
    <source>
        <dbReference type="EMBL" id="SEJ68932.1"/>
    </source>
</evidence>
<keyword evidence="1" id="KW-0472">Membrane</keyword>
<accession>A0A1H7B3F0</accession>
<dbReference type="InterPro" id="IPR002656">
    <property type="entry name" value="Acyl_transf_3_dom"/>
</dbReference>
<evidence type="ECO:0000256" key="1">
    <source>
        <dbReference type="SAM" id="Phobius"/>
    </source>
</evidence>
<dbReference type="Pfam" id="PF01757">
    <property type="entry name" value="Acyl_transf_3"/>
    <property type="match status" value="1"/>
</dbReference>
<feature type="transmembrane region" description="Helical" evidence="1">
    <location>
        <begin position="21"/>
        <end position="39"/>
    </location>
</feature>
<organism evidence="3 4">
    <name type="scientific">Dyadobacter koreensis</name>
    <dbReference type="NCBI Taxonomy" id="408657"/>
    <lineage>
        <taxon>Bacteria</taxon>
        <taxon>Pseudomonadati</taxon>
        <taxon>Bacteroidota</taxon>
        <taxon>Cytophagia</taxon>
        <taxon>Cytophagales</taxon>
        <taxon>Spirosomataceae</taxon>
        <taxon>Dyadobacter</taxon>
    </lineage>
</organism>
<feature type="domain" description="Acyltransferase 3" evidence="2">
    <location>
        <begin position="20"/>
        <end position="329"/>
    </location>
</feature>
<feature type="transmembrane region" description="Helical" evidence="1">
    <location>
        <begin position="88"/>
        <end position="106"/>
    </location>
</feature>
<feature type="transmembrane region" description="Helical" evidence="1">
    <location>
        <begin position="137"/>
        <end position="158"/>
    </location>
</feature>
<feature type="transmembrane region" description="Helical" evidence="1">
    <location>
        <begin position="195"/>
        <end position="212"/>
    </location>
</feature>
<feature type="transmembrane region" description="Helical" evidence="1">
    <location>
        <begin position="219"/>
        <end position="236"/>
    </location>
</feature>
<feature type="transmembrane region" description="Helical" evidence="1">
    <location>
        <begin position="248"/>
        <end position="266"/>
    </location>
</feature>
<evidence type="ECO:0000259" key="2">
    <source>
        <dbReference type="Pfam" id="PF01757"/>
    </source>
</evidence>
<sequence length="366" mass="41859">MKKYGPVKSLEDKKAPRLLELDALRGLAALGVLLFHYSYNQPGIKPDAQFRAGAASVDLFFMISGFVTLFSTKYSMRPKDYLLNRFSRLFPTYWLCVGCTSVVMVFNEPARFDLLNSLANMSMLQTFMGVEDLDGSYWTLQIELLFYVWILSMCYLGIIKNIERAGLVTLVGIVLFHMMRHSYPGVYSFVQHKFSITNHFPLFLSGILFYQIHQKGYSFKYSFLLLMSLGAALYCHDKGGRTMYLLSFEQHALIIVTFHLIFALMLKGKLAFLKESWLISLGHISYSLYLLHQYIGLSIIRLLRSGTVIPVWLAILLASGCIVFLAYLVTVYVEVPILKLLRYRLRSPIRADLSPNNIKPEIGELL</sequence>
<reference evidence="3 4" key="1">
    <citation type="submission" date="2016-10" db="EMBL/GenBank/DDBJ databases">
        <authorList>
            <person name="de Groot N.N."/>
        </authorList>
    </citation>
    <scope>NUCLEOTIDE SEQUENCE [LARGE SCALE GENOMIC DNA]</scope>
    <source>
        <strain evidence="3 4">DSM 19938</strain>
    </source>
</reference>
<dbReference type="EMBL" id="FNXY01000011">
    <property type="protein sequence ID" value="SEJ68932.1"/>
    <property type="molecule type" value="Genomic_DNA"/>
</dbReference>
<keyword evidence="3" id="KW-0378">Hydrolase</keyword>
<feature type="transmembrane region" description="Helical" evidence="1">
    <location>
        <begin position="165"/>
        <end position="183"/>
    </location>
</feature>
<keyword evidence="3" id="KW-0012">Acyltransferase</keyword>
<gene>
    <name evidence="3" type="ORF">SAMN04487995_5937</name>
</gene>
<dbReference type="GO" id="GO:0000271">
    <property type="term" value="P:polysaccharide biosynthetic process"/>
    <property type="evidence" value="ECO:0007669"/>
    <property type="project" value="TreeGrafter"/>
</dbReference>
<dbReference type="RefSeq" id="WP_177197162.1">
    <property type="nucleotide sequence ID" value="NZ_FNXY01000011.1"/>
</dbReference>
<keyword evidence="3" id="KW-0808">Transferase</keyword>
<dbReference type="PANTHER" id="PTHR23028">
    <property type="entry name" value="ACETYLTRANSFERASE"/>
    <property type="match status" value="1"/>
</dbReference>
<evidence type="ECO:0000313" key="4">
    <source>
        <dbReference type="Proteomes" id="UP000199532"/>
    </source>
</evidence>
<keyword evidence="1" id="KW-1133">Transmembrane helix</keyword>
<feature type="transmembrane region" description="Helical" evidence="1">
    <location>
        <begin position="59"/>
        <end position="76"/>
    </location>
</feature>
<dbReference type="AlphaFoldDB" id="A0A1H7B3F0"/>